<dbReference type="InterPro" id="IPR002213">
    <property type="entry name" value="UDP_glucos_trans"/>
</dbReference>
<dbReference type="PANTHER" id="PTHR48047:SF182">
    <property type="entry name" value="GLYCOSYLTRANSFERASE"/>
    <property type="match status" value="1"/>
</dbReference>
<dbReference type="GO" id="GO:0035251">
    <property type="term" value="F:UDP-glucosyltransferase activity"/>
    <property type="evidence" value="ECO:0007669"/>
    <property type="project" value="TreeGrafter"/>
</dbReference>
<accession>A0A2P5FVL1</accession>
<dbReference type="Pfam" id="PF00201">
    <property type="entry name" value="UDPGT"/>
    <property type="match status" value="1"/>
</dbReference>
<dbReference type="Proteomes" id="UP000237000">
    <property type="component" value="Unassembled WGS sequence"/>
</dbReference>
<dbReference type="Gene3D" id="3.40.50.2000">
    <property type="entry name" value="Glycogen Phosphorylase B"/>
    <property type="match status" value="2"/>
</dbReference>
<protein>
    <submittedName>
        <fullName evidence="4">UDP-glucuronosyl/UDP-glucosyltransferase</fullName>
    </submittedName>
</protein>
<evidence type="ECO:0000256" key="1">
    <source>
        <dbReference type="ARBA" id="ARBA00009995"/>
    </source>
</evidence>
<evidence type="ECO:0000313" key="4">
    <source>
        <dbReference type="EMBL" id="POO01818.1"/>
    </source>
</evidence>
<keyword evidence="5" id="KW-1185">Reference proteome</keyword>
<dbReference type="FunFam" id="3.40.50.2000:FF:000071">
    <property type="entry name" value="Glycosyltransferase"/>
    <property type="match status" value="1"/>
</dbReference>
<dbReference type="AlphaFoldDB" id="A0A2P5FVL1"/>
<comment type="caution">
    <text evidence="4">The sequence shown here is derived from an EMBL/GenBank/DDBJ whole genome shotgun (WGS) entry which is preliminary data.</text>
</comment>
<reference evidence="5" key="1">
    <citation type="submission" date="2016-06" db="EMBL/GenBank/DDBJ databases">
        <title>Parallel loss of symbiosis genes in relatives of nitrogen-fixing non-legume Parasponia.</title>
        <authorList>
            <person name="Van Velzen R."/>
            <person name="Holmer R."/>
            <person name="Bu F."/>
            <person name="Rutten L."/>
            <person name="Van Zeijl A."/>
            <person name="Liu W."/>
            <person name="Santuari L."/>
            <person name="Cao Q."/>
            <person name="Sharma T."/>
            <person name="Shen D."/>
            <person name="Roswanjaya Y."/>
            <person name="Wardhani T."/>
            <person name="Kalhor M.S."/>
            <person name="Jansen J."/>
            <person name="Van den Hoogen J."/>
            <person name="Gungor B."/>
            <person name="Hartog M."/>
            <person name="Hontelez J."/>
            <person name="Verver J."/>
            <person name="Yang W.-C."/>
            <person name="Schijlen E."/>
            <person name="Repin R."/>
            <person name="Schilthuizen M."/>
            <person name="Schranz E."/>
            <person name="Heidstra R."/>
            <person name="Miyata K."/>
            <person name="Fedorova E."/>
            <person name="Kohlen W."/>
            <person name="Bisseling T."/>
            <person name="Smit S."/>
            <person name="Geurts R."/>
        </authorList>
    </citation>
    <scope>NUCLEOTIDE SEQUENCE [LARGE SCALE GENOMIC DNA]</scope>
    <source>
        <strain evidence="5">cv. RG33-2</strain>
    </source>
</reference>
<sequence length="497" mass="56342">MTTQPQKKLHFVMIPFASQGHLIPMIDIARLLAQRNAIVTIFTTPLNAVRFKSIIDRDIQSRLSIRILELQFPYAESGLPEGSESLDTLPSPSYRENLMYALSLLQQQVEQHFQELKPNPTCIISDKNLVWTPEIARKFRVPRILFNGYGCFADLCAHYIHVSKIHESVESDSEPFVVPELPDRVELMRAQLSSAFNPESDPYLKALRVRIREAEEGAFGVVVNSFDDLEGEYVKEENKTARGGKVWCVGPVSLRNEDELDKAEKGTNKNKASNDEEKDRILSWLDLWTQGSVVYAFLGSMNCVTPPQLAELGLGLEASKRPFVWVIRGAYRREEFENWLKEDGFEERIGKRGLLIRGWAPQVLIISHVAIGAFLTHCGWNSALERVCASVPMVMWPLFGEQFYNEKFIVQVSKIGVRVGAEVVVPPGKEEKFGVLVKRDQIREAIEKVMDEGREGEERRVRAKKLAKAAKEAVEEGGSSYLNITSMLEDVMQYMHA</sequence>
<dbReference type="EMBL" id="JXTC01000007">
    <property type="protein sequence ID" value="POO01818.1"/>
    <property type="molecule type" value="Genomic_DNA"/>
</dbReference>
<keyword evidence="2" id="KW-0328">Glycosyltransferase</keyword>
<gene>
    <name evidence="4" type="ORF">TorRG33x02_025950</name>
</gene>
<keyword evidence="3 4" id="KW-0808">Transferase</keyword>
<dbReference type="InParanoid" id="A0A2P5FVL1"/>
<dbReference type="FunFam" id="3.40.50.2000:FF:000047">
    <property type="entry name" value="Glycosyltransferase"/>
    <property type="match status" value="1"/>
</dbReference>
<name>A0A2P5FVL1_TREOI</name>
<evidence type="ECO:0000313" key="5">
    <source>
        <dbReference type="Proteomes" id="UP000237000"/>
    </source>
</evidence>
<dbReference type="PANTHER" id="PTHR48047">
    <property type="entry name" value="GLYCOSYLTRANSFERASE"/>
    <property type="match status" value="1"/>
</dbReference>
<dbReference type="OrthoDB" id="5835829at2759"/>
<evidence type="ECO:0000256" key="2">
    <source>
        <dbReference type="ARBA" id="ARBA00022676"/>
    </source>
</evidence>
<dbReference type="SUPFAM" id="SSF53756">
    <property type="entry name" value="UDP-Glycosyltransferase/glycogen phosphorylase"/>
    <property type="match status" value="1"/>
</dbReference>
<dbReference type="CDD" id="cd03784">
    <property type="entry name" value="GT1_Gtf-like"/>
    <property type="match status" value="1"/>
</dbReference>
<organism evidence="4 5">
    <name type="scientific">Trema orientale</name>
    <name type="common">Charcoal tree</name>
    <name type="synonym">Celtis orientalis</name>
    <dbReference type="NCBI Taxonomy" id="63057"/>
    <lineage>
        <taxon>Eukaryota</taxon>
        <taxon>Viridiplantae</taxon>
        <taxon>Streptophyta</taxon>
        <taxon>Embryophyta</taxon>
        <taxon>Tracheophyta</taxon>
        <taxon>Spermatophyta</taxon>
        <taxon>Magnoliopsida</taxon>
        <taxon>eudicotyledons</taxon>
        <taxon>Gunneridae</taxon>
        <taxon>Pentapetalae</taxon>
        <taxon>rosids</taxon>
        <taxon>fabids</taxon>
        <taxon>Rosales</taxon>
        <taxon>Cannabaceae</taxon>
        <taxon>Trema</taxon>
    </lineage>
</organism>
<comment type="similarity">
    <text evidence="1">Belongs to the UDP-glycosyltransferase family.</text>
</comment>
<proteinExistence type="inferred from homology"/>
<evidence type="ECO:0000256" key="3">
    <source>
        <dbReference type="ARBA" id="ARBA00022679"/>
    </source>
</evidence>
<dbReference type="STRING" id="63057.A0A2P5FVL1"/>